<dbReference type="STRING" id="42251.A0A2T6ZVC0"/>
<proteinExistence type="predicted"/>
<gene>
    <name evidence="4" type="ORF">B9Z19DRAFT_1023733</name>
</gene>
<keyword evidence="2" id="KW-0472">Membrane</keyword>
<dbReference type="Proteomes" id="UP000244722">
    <property type="component" value="Unassembled WGS sequence"/>
</dbReference>
<evidence type="ECO:0000256" key="2">
    <source>
        <dbReference type="SAM" id="Phobius"/>
    </source>
</evidence>
<organism evidence="4 5">
    <name type="scientific">Tuber borchii</name>
    <name type="common">White truffle</name>
    <dbReference type="NCBI Taxonomy" id="42251"/>
    <lineage>
        <taxon>Eukaryota</taxon>
        <taxon>Fungi</taxon>
        <taxon>Dikarya</taxon>
        <taxon>Ascomycota</taxon>
        <taxon>Pezizomycotina</taxon>
        <taxon>Pezizomycetes</taxon>
        <taxon>Pezizales</taxon>
        <taxon>Tuberaceae</taxon>
        <taxon>Tuber</taxon>
    </lineage>
</organism>
<feature type="chain" id="PRO_5015712863" evidence="3">
    <location>
        <begin position="25"/>
        <end position="799"/>
    </location>
</feature>
<protein>
    <submittedName>
        <fullName evidence="4">Uncharacterized protein</fullName>
    </submittedName>
</protein>
<feature type="transmembrane region" description="Helical" evidence="2">
    <location>
        <begin position="569"/>
        <end position="588"/>
    </location>
</feature>
<feature type="transmembrane region" description="Helical" evidence="2">
    <location>
        <begin position="348"/>
        <end position="369"/>
    </location>
</feature>
<feature type="non-terminal residue" evidence="4">
    <location>
        <position position="799"/>
    </location>
</feature>
<keyword evidence="3" id="KW-0732">Signal</keyword>
<accession>A0A2T6ZVC0</accession>
<evidence type="ECO:0000313" key="4">
    <source>
        <dbReference type="EMBL" id="PUU79413.1"/>
    </source>
</evidence>
<comment type="caution">
    <text evidence="4">The sequence shown here is derived from an EMBL/GenBank/DDBJ whole genome shotgun (WGS) entry which is preliminary data.</text>
</comment>
<feature type="transmembrane region" description="Helical" evidence="2">
    <location>
        <begin position="64"/>
        <end position="85"/>
    </location>
</feature>
<keyword evidence="2" id="KW-0812">Transmembrane</keyword>
<name>A0A2T6ZVC0_TUBBO</name>
<keyword evidence="2" id="KW-1133">Transmembrane helix</keyword>
<evidence type="ECO:0000313" key="5">
    <source>
        <dbReference type="Proteomes" id="UP000244722"/>
    </source>
</evidence>
<dbReference type="AlphaFoldDB" id="A0A2T6ZVC0"/>
<dbReference type="OrthoDB" id="194358at2759"/>
<evidence type="ECO:0000256" key="3">
    <source>
        <dbReference type="SAM" id="SignalP"/>
    </source>
</evidence>
<reference evidence="4 5" key="1">
    <citation type="submission" date="2017-04" db="EMBL/GenBank/DDBJ databases">
        <title>Draft genome sequence of Tuber borchii Vittad., a whitish edible truffle.</title>
        <authorList>
            <consortium name="DOE Joint Genome Institute"/>
            <person name="Murat C."/>
            <person name="Kuo A."/>
            <person name="Barry K.W."/>
            <person name="Clum A."/>
            <person name="Dockter R.B."/>
            <person name="Fauchery L."/>
            <person name="Iotti M."/>
            <person name="Kohler A."/>
            <person name="Labutti K."/>
            <person name="Lindquist E.A."/>
            <person name="Lipzen A."/>
            <person name="Ohm R.A."/>
            <person name="Wang M."/>
            <person name="Grigoriev I.V."/>
            <person name="Zambonelli A."/>
            <person name="Martin F.M."/>
        </authorList>
    </citation>
    <scope>NUCLEOTIDE SEQUENCE [LARGE SCALE GENOMIC DNA]</scope>
    <source>
        <strain evidence="4 5">Tbo3840</strain>
    </source>
</reference>
<feature type="transmembrane region" description="Helical" evidence="2">
    <location>
        <begin position="381"/>
        <end position="401"/>
    </location>
</feature>
<feature type="signal peptide" evidence="3">
    <location>
        <begin position="1"/>
        <end position="24"/>
    </location>
</feature>
<evidence type="ECO:0000256" key="1">
    <source>
        <dbReference type="SAM" id="MobiDB-lite"/>
    </source>
</evidence>
<sequence length="799" mass="87749">MGSTVSTLLASTVIFLALPPGALAANGVDFSNNLFSDLGPVLALFGEQVARQFMSQSMSWLEDVIFAMAPLGIITAIIGAVRVGGPNWLKAVVGRARESGAVAEMELMSSTSHEVCELWNGQAIVRVMGSPDIAEILYFEDMANGKDKCGLFTFKTAVKEGILKNAKETRDGSTQAEDNPPITAISEGAPGAKKNTSKLATSDSAPNISLNFCEIQRQRELWLFAILGFVLQFGSLVFIGVTHYHHKIGLGLDKDSGYAYPLMASGTLFLVMGMIACSHVVQASSVETTWVAENPFRILWLQKSATVNDQLFGSYALFADRERSTLTTSRRRTYTPSSKHSGSTKSTFAAALSFENLTIVGSFISLAGFVTQFVGIRALHWSASIAQLVVTLAMTAVRTWIRRNMSARPGAKTLPTDYEIDWLAVKLGTSVDGLWELGAHHHEHGSPDDDDDDDDDLGLEVLTLQRYRGYEATQDAHTEPMTDAKRMLKVREELGCLTDWMGISYPFALELVKCLQSLLSCFVTSRSITLEDDFASSTVFRWALPVKVGEKIEQITITARRSKDQRGNWLPWNVPISEICAIISLWSYRMKKYEQALGDTVDGDGSFWEYGHGAPAVLRVLGPATNLLVRDCEWWMDSGGRFVVVGTWELKNAKSSSKVTTLETKELSKTIAQANRSTAKNSTASVAPHRIVGTEPIYHESLVFVSETRLRRMCTQEILSSFMWAIAGTVQSIAGKTEPRSTTPPGDHKSKLDEWFDFKLENDFFQKLAETIAESGVASNNQDAYALIIPPFSAADKLP</sequence>
<feature type="transmembrane region" description="Helical" evidence="2">
    <location>
        <begin position="221"/>
        <end position="246"/>
    </location>
</feature>
<feature type="region of interest" description="Disordered" evidence="1">
    <location>
        <begin position="167"/>
        <end position="198"/>
    </location>
</feature>
<keyword evidence="5" id="KW-1185">Reference proteome</keyword>
<feature type="transmembrane region" description="Helical" evidence="2">
    <location>
        <begin position="258"/>
        <end position="277"/>
    </location>
</feature>
<dbReference type="EMBL" id="NESQ01000093">
    <property type="protein sequence ID" value="PUU79413.1"/>
    <property type="molecule type" value="Genomic_DNA"/>
</dbReference>